<reference evidence="2" key="1">
    <citation type="submission" date="2016-10" db="EMBL/GenBank/DDBJ databases">
        <authorList>
            <person name="Varghese N."/>
            <person name="Submissions S."/>
        </authorList>
    </citation>
    <scope>NUCLEOTIDE SEQUENCE [LARGE SCALE GENOMIC DNA]</scope>
    <source>
        <strain evidence="2">CGMCC 1.10784</strain>
    </source>
</reference>
<dbReference type="STRING" id="1045775.SAMN05216378_0357"/>
<sequence length="38" mass="4190">MRTIQGDSLFFDSNLIIDKKLKESCKIAIGAVEAALYS</sequence>
<gene>
    <name evidence="1" type="ORF">SAMN05216378_0357</name>
</gene>
<proteinExistence type="predicted"/>
<evidence type="ECO:0000313" key="2">
    <source>
        <dbReference type="Proteomes" id="UP000198855"/>
    </source>
</evidence>
<organism evidence="1 2">
    <name type="scientific">Paenibacillus catalpae</name>
    <dbReference type="NCBI Taxonomy" id="1045775"/>
    <lineage>
        <taxon>Bacteria</taxon>
        <taxon>Bacillati</taxon>
        <taxon>Bacillota</taxon>
        <taxon>Bacilli</taxon>
        <taxon>Bacillales</taxon>
        <taxon>Paenibacillaceae</taxon>
        <taxon>Paenibacillus</taxon>
    </lineage>
</organism>
<dbReference type="EMBL" id="FOMT01000001">
    <property type="protein sequence ID" value="SFD53616.1"/>
    <property type="molecule type" value="Genomic_DNA"/>
</dbReference>
<keyword evidence="2" id="KW-1185">Reference proteome</keyword>
<name>A0A1I1T4Q5_9BACL</name>
<protein>
    <submittedName>
        <fullName evidence="1">Uncharacterized protein</fullName>
    </submittedName>
</protein>
<accession>A0A1I1T4Q5</accession>
<evidence type="ECO:0000313" key="1">
    <source>
        <dbReference type="EMBL" id="SFD53616.1"/>
    </source>
</evidence>
<dbReference type="Proteomes" id="UP000198855">
    <property type="component" value="Unassembled WGS sequence"/>
</dbReference>
<dbReference type="AlphaFoldDB" id="A0A1I1T4Q5"/>